<dbReference type="SMART" id="SM00388">
    <property type="entry name" value="HisKA"/>
    <property type="match status" value="1"/>
</dbReference>
<dbReference type="Proteomes" id="UP001302257">
    <property type="component" value="Chromosome"/>
</dbReference>
<feature type="domain" description="Histidine kinase" evidence="6">
    <location>
        <begin position="25"/>
        <end position="242"/>
    </location>
</feature>
<keyword evidence="8" id="KW-1185">Reference proteome</keyword>
<dbReference type="InterPro" id="IPR036097">
    <property type="entry name" value="HisK_dim/P_sf"/>
</dbReference>
<dbReference type="RefSeq" id="WP_313868521.1">
    <property type="nucleotide sequence ID" value="NZ_CP132507.1"/>
</dbReference>
<gene>
    <name evidence="7" type="ORF">RAN89_04960</name>
</gene>
<keyword evidence="5" id="KW-0902">Two-component regulatory system</keyword>
<comment type="catalytic activity">
    <reaction evidence="1">
        <text>ATP + protein L-histidine = ADP + protein N-phospho-L-histidine.</text>
        <dbReference type="EC" id="2.7.13.3"/>
    </reaction>
</comment>
<evidence type="ECO:0000313" key="8">
    <source>
        <dbReference type="Proteomes" id="UP001302257"/>
    </source>
</evidence>
<keyword evidence="3" id="KW-0808">Transferase</keyword>
<dbReference type="SMART" id="SM00387">
    <property type="entry name" value="HATPase_c"/>
    <property type="match status" value="1"/>
</dbReference>
<dbReference type="InterPro" id="IPR036890">
    <property type="entry name" value="HATPase_C_sf"/>
</dbReference>
<evidence type="ECO:0000256" key="3">
    <source>
        <dbReference type="ARBA" id="ARBA00022679"/>
    </source>
</evidence>
<dbReference type="InterPro" id="IPR005467">
    <property type="entry name" value="His_kinase_dom"/>
</dbReference>
<reference evidence="7 8" key="1">
    <citation type="submission" date="2023-08" db="EMBL/GenBank/DDBJ databases">
        <title>Rhodoferax potami sp. nov. and Rhodoferax mekongensis sp. nov., isolated from the Mekong River in Thailand.</title>
        <authorList>
            <person name="Kitikhun S."/>
            <person name="Charoenyingcharoen P."/>
            <person name="Siriarchawattana P."/>
            <person name="Likhitrattanapisal S."/>
            <person name="Nilsakha T."/>
            <person name="Chanpet A."/>
            <person name="Rattanawaree P."/>
            <person name="Ingsriswang S."/>
        </authorList>
    </citation>
    <scope>NUCLEOTIDE SEQUENCE [LARGE SCALE GENOMIC DNA]</scope>
    <source>
        <strain evidence="7 8">TBRC 17307</strain>
    </source>
</reference>
<dbReference type="PROSITE" id="PS50109">
    <property type="entry name" value="HIS_KIN"/>
    <property type="match status" value="1"/>
</dbReference>
<accession>A0ABZ0B1U4</accession>
<dbReference type="Pfam" id="PF02518">
    <property type="entry name" value="HATPase_c"/>
    <property type="match status" value="1"/>
</dbReference>
<dbReference type="Gene3D" id="1.10.287.130">
    <property type="match status" value="1"/>
</dbReference>
<dbReference type="SUPFAM" id="SSF47384">
    <property type="entry name" value="Homodimeric domain of signal transducing histidine kinase"/>
    <property type="match status" value="1"/>
</dbReference>
<dbReference type="EMBL" id="CP132507">
    <property type="protein sequence ID" value="WNO05786.1"/>
    <property type="molecule type" value="Genomic_DNA"/>
</dbReference>
<dbReference type="CDD" id="cd00082">
    <property type="entry name" value="HisKA"/>
    <property type="match status" value="1"/>
</dbReference>
<keyword evidence="4 7" id="KW-0418">Kinase</keyword>
<dbReference type="InterPro" id="IPR003661">
    <property type="entry name" value="HisK_dim/P_dom"/>
</dbReference>
<dbReference type="Gene3D" id="3.30.565.10">
    <property type="entry name" value="Histidine kinase-like ATPase, C-terminal domain"/>
    <property type="match status" value="1"/>
</dbReference>
<organism evidence="7 8">
    <name type="scientific">Rhodoferax mekongensis</name>
    <dbReference type="NCBI Taxonomy" id="3068341"/>
    <lineage>
        <taxon>Bacteria</taxon>
        <taxon>Pseudomonadati</taxon>
        <taxon>Pseudomonadota</taxon>
        <taxon>Betaproteobacteria</taxon>
        <taxon>Burkholderiales</taxon>
        <taxon>Comamonadaceae</taxon>
        <taxon>Rhodoferax</taxon>
    </lineage>
</organism>
<protein>
    <recommendedName>
        <fullName evidence="2">histidine kinase</fullName>
        <ecNumber evidence="2">2.7.13.3</ecNumber>
    </recommendedName>
</protein>
<evidence type="ECO:0000259" key="6">
    <source>
        <dbReference type="PROSITE" id="PS50109"/>
    </source>
</evidence>
<dbReference type="PANTHER" id="PTHR43711:SF26">
    <property type="entry name" value="SENSOR HISTIDINE KINASE RCSC"/>
    <property type="match status" value="1"/>
</dbReference>
<dbReference type="InterPro" id="IPR050736">
    <property type="entry name" value="Sensor_HK_Regulatory"/>
</dbReference>
<sequence length="260" mass="28422">MIADLLLSKEAAENSSQTKSLFLAGVSHDLKQPFQAIGLFLGVLRHTVPKGGEEALGQVVPKMESALDELHAQVSRLLELSRLQSGALKFQIVRVELTDLFAYMQALFGEQAKSKGIVLRCAVTGRLKHKTVWSDRRMLESVVQNLISNAIKNTDSGAVYVGVRWRLGYRIGRRLCVEVRDSGRGIPIEQQDFLFDAYRSFDDRHAEQSHGLGLAIAKAQAAYMTADLALKSAPGLGSVFTLCGLSTHNGKAADIVADRT</sequence>
<dbReference type="PANTHER" id="PTHR43711">
    <property type="entry name" value="TWO-COMPONENT HISTIDINE KINASE"/>
    <property type="match status" value="1"/>
</dbReference>
<evidence type="ECO:0000256" key="2">
    <source>
        <dbReference type="ARBA" id="ARBA00012438"/>
    </source>
</evidence>
<name>A0ABZ0B1U4_9BURK</name>
<evidence type="ECO:0000313" key="7">
    <source>
        <dbReference type="EMBL" id="WNO05786.1"/>
    </source>
</evidence>
<proteinExistence type="predicted"/>
<evidence type="ECO:0000256" key="1">
    <source>
        <dbReference type="ARBA" id="ARBA00000085"/>
    </source>
</evidence>
<dbReference type="EC" id="2.7.13.3" evidence="2"/>
<dbReference type="Pfam" id="PF00512">
    <property type="entry name" value="HisKA"/>
    <property type="match status" value="1"/>
</dbReference>
<evidence type="ECO:0000256" key="4">
    <source>
        <dbReference type="ARBA" id="ARBA00022777"/>
    </source>
</evidence>
<dbReference type="GO" id="GO:0016301">
    <property type="term" value="F:kinase activity"/>
    <property type="evidence" value="ECO:0007669"/>
    <property type="project" value="UniProtKB-KW"/>
</dbReference>
<dbReference type="SUPFAM" id="SSF55874">
    <property type="entry name" value="ATPase domain of HSP90 chaperone/DNA topoisomerase II/histidine kinase"/>
    <property type="match status" value="1"/>
</dbReference>
<evidence type="ECO:0000256" key="5">
    <source>
        <dbReference type="ARBA" id="ARBA00023012"/>
    </source>
</evidence>
<dbReference type="InterPro" id="IPR003594">
    <property type="entry name" value="HATPase_dom"/>
</dbReference>